<gene>
    <name evidence="5" type="ORF">ACHHYP_16850</name>
</gene>
<feature type="region of interest" description="Disordered" evidence="3">
    <location>
        <begin position="91"/>
        <end position="139"/>
    </location>
</feature>
<proteinExistence type="predicted"/>
<dbReference type="OrthoDB" id="386949at2759"/>
<evidence type="ECO:0000259" key="4">
    <source>
        <dbReference type="Pfam" id="PF00808"/>
    </source>
</evidence>
<dbReference type="InterPro" id="IPR051377">
    <property type="entry name" value="DNA_Pol-Epsilon_Subunit"/>
</dbReference>
<sequence length="139" mass="15252">MEHDLPLGNVTRVAKAALPGKAGLTKEGKDLLQTAAGIFVLYLTSAADDECKTKGRQTISANDVFKALEDVDFGQFVAPTADFLQRFKANAKKPKAKVANNADDDGEDATKDDDEETKDEDEDEETKEMDHDEEETKED</sequence>
<name>A0A1V9Y5M1_ACHHY</name>
<protein>
    <recommendedName>
        <fullName evidence="4">Transcription factor CBF/NF-Y/archaeal histone domain-containing protein</fullName>
    </recommendedName>
</protein>
<evidence type="ECO:0000256" key="1">
    <source>
        <dbReference type="ARBA" id="ARBA00004123"/>
    </source>
</evidence>
<evidence type="ECO:0000313" key="6">
    <source>
        <dbReference type="Proteomes" id="UP000243579"/>
    </source>
</evidence>
<dbReference type="Proteomes" id="UP000243579">
    <property type="component" value="Unassembled WGS sequence"/>
</dbReference>
<dbReference type="GO" id="GO:0031490">
    <property type="term" value="F:chromatin DNA binding"/>
    <property type="evidence" value="ECO:0007669"/>
    <property type="project" value="TreeGrafter"/>
</dbReference>
<dbReference type="GO" id="GO:0006974">
    <property type="term" value="P:DNA damage response"/>
    <property type="evidence" value="ECO:0007669"/>
    <property type="project" value="TreeGrafter"/>
</dbReference>
<organism evidence="5 6">
    <name type="scientific">Achlya hypogyna</name>
    <name type="common">Oomycete</name>
    <name type="synonym">Protoachlya hypogyna</name>
    <dbReference type="NCBI Taxonomy" id="1202772"/>
    <lineage>
        <taxon>Eukaryota</taxon>
        <taxon>Sar</taxon>
        <taxon>Stramenopiles</taxon>
        <taxon>Oomycota</taxon>
        <taxon>Saprolegniomycetes</taxon>
        <taxon>Saprolegniales</taxon>
        <taxon>Achlyaceae</taxon>
        <taxon>Achlya</taxon>
    </lineage>
</organism>
<comment type="subcellular location">
    <subcellularLocation>
        <location evidence="1">Nucleus</location>
    </subcellularLocation>
</comment>
<feature type="domain" description="Transcription factor CBF/NF-Y/archaeal histone" evidence="4">
    <location>
        <begin position="5"/>
        <end position="68"/>
    </location>
</feature>
<dbReference type="Gene3D" id="1.10.20.10">
    <property type="entry name" value="Histone, subunit A"/>
    <property type="match status" value="1"/>
</dbReference>
<dbReference type="GO" id="GO:0008623">
    <property type="term" value="C:CHRAC"/>
    <property type="evidence" value="ECO:0007669"/>
    <property type="project" value="TreeGrafter"/>
</dbReference>
<dbReference type="CDD" id="cd22928">
    <property type="entry name" value="HFD_POLE3_DPB4"/>
    <property type="match status" value="1"/>
</dbReference>
<feature type="compositionally biased region" description="Acidic residues" evidence="3">
    <location>
        <begin position="102"/>
        <end position="139"/>
    </location>
</feature>
<keyword evidence="6" id="KW-1185">Reference proteome</keyword>
<dbReference type="SUPFAM" id="SSF47113">
    <property type="entry name" value="Histone-fold"/>
    <property type="match status" value="1"/>
</dbReference>
<dbReference type="STRING" id="1202772.A0A1V9Y5M1"/>
<dbReference type="InterPro" id="IPR009072">
    <property type="entry name" value="Histone-fold"/>
</dbReference>
<dbReference type="Pfam" id="PF00808">
    <property type="entry name" value="CBFD_NFYB_HMF"/>
    <property type="match status" value="1"/>
</dbReference>
<dbReference type="InterPro" id="IPR003958">
    <property type="entry name" value="CBFA_NFYB_domain"/>
</dbReference>
<reference evidence="5 6" key="1">
    <citation type="journal article" date="2014" name="Genome Biol. Evol.">
        <title>The secreted proteins of Achlya hypogyna and Thraustotheca clavata identify the ancestral oomycete secretome and reveal gene acquisitions by horizontal gene transfer.</title>
        <authorList>
            <person name="Misner I."/>
            <person name="Blouin N."/>
            <person name="Leonard G."/>
            <person name="Richards T.A."/>
            <person name="Lane C.E."/>
        </authorList>
    </citation>
    <scope>NUCLEOTIDE SEQUENCE [LARGE SCALE GENOMIC DNA]</scope>
    <source>
        <strain evidence="5 6">ATCC 48635</strain>
    </source>
</reference>
<dbReference type="GO" id="GO:0031507">
    <property type="term" value="P:heterochromatin formation"/>
    <property type="evidence" value="ECO:0007669"/>
    <property type="project" value="TreeGrafter"/>
</dbReference>
<dbReference type="PANTHER" id="PTHR46172">
    <property type="entry name" value="DNA POLYMERASE EPSILON SUBUNIT 3"/>
    <property type="match status" value="1"/>
</dbReference>
<keyword evidence="2" id="KW-0539">Nucleus</keyword>
<dbReference type="AlphaFoldDB" id="A0A1V9Y5M1"/>
<evidence type="ECO:0000313" key="5">
    <source>
        <dbReference type="EMBL" id="OQR81020.1"/>
    </source>
</evidence>
<evidence type="ECO:0000256" key="3">
    <source>
        <dbReference type="SAM" id="MobiDB-lite"/>
    </source>
</evidence>
<comment type="caution">
    <text evidence="5">The sequence shown here is derived from an EMBL/GenBank/DDBJ whole genome shotgun (WGS) entry which is preliminary data.</text>
</comment>
<dbReference type="GO" id="GO:0046982">
    <property type="term" value="F:protein heterodimerization activity"/>
    <property type="evidence" value="ECO:0007669"/>
    <property type="project" value="InterPro"/>
</dbReference>
<dbReference type="GO" id="GO:0006272">
    <property type="term" value="P:leading strand elongation"/>
    <property type="evidence" value="ECO:0007669"/>
    <property type="project" value="TreeGrafter"/>
</dbReference>
<dbReference type="EMBL" id="JNBR01002844">
    <property type="protein sequence ID" value="OQR81020.1"/>
    <property type="molecule type" value="Genomic_DNA"/>
</dbReference>
<dbReference type="GO" id="GO:0008622">
    <property type="term" value="C:epsilon DNA polymerase complex"/>
    <property type="evidence" value="ECO:0007669"/>
    <property type="project" value="TreeGrafter"/>
</dbReference>
<dbReference type="PANTHER" id="PTHR46172:SF1">
    <property type="entry name" value="DNA POLYMERASE EPSILON SUBUNIT 3"/>
    <property type="match status" value="1"/>
</dbReference>
<evidence type="ECO:0000256" key="2">
    <source>
        <dbReference type="ARBA" id="ARBA00023242"/>
    </source>
</evidence>
<accession>A0A1V9Y5M1</accession>